<proteinExistence type="inferred from homology"/>
<dbReference type="GO" id="GO:0003677">
    <property type="term" value="F:DNA binding"/>
    <property type="evidence" value="ECO:0007669"/>
    <property type="project" value="UniProtKB-KW"/>
</dbReference>
<dbReference type="EMBL" id="GISG01063055">
    <property type="protein sequence ID" value="MBA4627675.1"/>
    <property type="molecule type" value="Transcribed_RNA"/>
</dbReference>
<dbReference type="InterPro" id="IPR001471">
    <property type="entry name" value="AP2/ERF_dom"/>
</dbReference>
<keyword evidence="4" id="KW-0010">Activator</keyword>
<dbReference type="FunFam" id="3.30.730.10:FF:000001">
    <property type="entry name" value="Ethylene-responsive transcription factor 2"/>
    <property type="match status" value="1"/>
</dbReference>
<evidence type="ECO:0000259" key="9">
    <source>
        <dbReference type="PROSITE" id="PS51032"/>
    </source>
</evidence>
<keyword evidence="2" id="KW-0805">Transcription regulation</keyword>
<feature type="region of interest" description="Disordered" evidence="8">
    <location>
        <begin position="1"/>
        <end position="24"/>
    </location>
</feature>
<evidence type="ECO:0000256" key="4">
    <source>
        <dbReference type="ARBA" id="ARBA00023159"/>
    </source>
</evidence>
<dbReference type="Gene3D" id="3.30.730.10">
    <property type="entry name" value="AP2/ERF domain"/>
    <property type="match status" value="1"/>
</dbReference>
<accession>A0A7C8YW99</accession>
<keyword evidence="3" id="KW-0238">DNA-binding</keyword>
<evidence type="ECO:0000256" key="7">
    <source>
        <dbReference type="ARBA" id="ARBA00024343"/>
    </source>
</evidence>
<dbReference type="SUPFAM" id="SSF54171">
    <property type="entry name" value="DNA-binding domain"/>
    <property type="match status" value="1"/>
</dbReference>
<sequence>MTTKLDDGASASTTSTTGHPGIEAPSLIKYKGVRKRKWGKWVSEIRLPNSRSRIWLGSYDSPEKAARAFDAAQYCLRGPAANFNFPNNPPEIPGGQSMSPAEIQAAAARFADGPFEDAVVTRRETAPEEQYSPSVSDGPTVQTGWNGGFGSDNFASGFGLYDCFDEFAAHEYYSQQPDNNFDYGGAGDHDNSDASIFLDPFLWNF</sequence>
<dbReference type="Pfam" id="PF00847">
    <property type="entry name" value="AP2"/>
    <property type="match status" value="1"/>
</dbReference>
<keyword evidence="6" id="KW-0539">Nucleus</keyword>
<evidence type="ECO:0000256" key="2">
    <source>
        <dbReference type="ARBA" id="ARBA00023015"/>
    </source>
</evidence>
<name>A0A7C8YW99_OPUST</name>
<dbReference type="PROSITE" id="PS51032">
    <property type="entry name" value="AP2_ERF"/>
    <property type="match status" value="1"/>
</dbReference>
<evidence type="ECO:0000313" key="10">
    <source>
        <dbReference type="EMBL" id="MBA4627675.1"/>
    </source>
</evidence>
<feature type="domain" description="AP2/ERF" evidence="9">
    <location>
        <begin position="29"/>
        <end position="86"/>
    </location>
</feature>
<dbReference type="AlphaFoldDB" id="A0A7C8YW99"/>
<dbReference type="PANTHER" id="PTHR31985">
    <property type="entry name" value="ETHYLENE-RESPONSIVE TRANSCRIPTION FACTOR ERF042-RELATED"/>
    <property type="match status" value="1"/>
</dbReference>
<dbReference type="CDD" id="cd00018">
    <property type="entry name" value="AP2"/>
    <property type="match status" value="1"/>
</dbReference>
<reference evidence="10" key="2">
    <citation type="submission" date="2020-07" db="EMBL/GenBank/DDBJ databases">
        <authorList>
            <person name="Vera ALvarez R."/>
            <person name="Arias-Moreno D.M."/>
            <person name="Jimenez-Jacinto V."/>
            <person name="Jimenez-Bremont J.F."/>
            <person name="Swaminathan K."/>
            <person name="Moose S.P."/>
            <person name="Guerrero-Gonzalez M.L."/>
            <person name="Marino-Ramirez L."/>
            <person name="Landsman D."/>
            <person name="Rodriguez-Kessler M."/>
            <person name="Delgado-Sanchez P."/>
        </authorList>
    </citation>
    <scope>NUCLEOTIDE SEQUENCE</scope>
    <source>
        <tissue evidence="10">Cladode</tissue>
    </source>
</reference>
<evidence type="ECO:0000256" key="8">
    <source>
        <dbReference type="SAM" id="MobiDB-lite"/>
    </source>
</evidence>
<dbReference type="PRINTS" id="PR00367">
    <property type="entry name" value="ETHRSPELEMNT"/>
</dbReference>
<comment type="similarity">
    <text evidence="7">Belongs to the AP2/ERF transcription factor family. ERF subfamily.</text>
</comment>
<dbReference type="InterPro" id="IPR051032">
    <property type="entry name" value="AP2/ERF_TF_ERF_subfamily"/>
</dbReference>
<dbReference type="InterPro" id="IPR036955">
    <property type="entry name" value="AP2/ERF_dom_sf"/>
</dbReference>
<evidence type="ECO:0000256" key="3">
    <source>
        <dbReference type="ARBA" id="ARBA00023125"/>
    </source>
</evidence>
<dbReference type="GO" id="GO:0003700">
    <property type="term" value="F:DNA-binding transcription factor activity"/>
    <property type="evidence" value="ECO:0007669"/>
    <property type="project" value="InterPro"/>
</dbReference>
<organism evidence="10">
    <name type="scientific">Opuntia streptacantha</name>
    <name type="common">Prickly pear cactus</name>
    <name type="synonym">Opuntia cardona</name>
    <dbReference type="NCBI Taxonomy" id="393608"/>
    <lineage>
        <taxon>Eukaryota</taxon>
        <taxon>Viridiplantae</taxon>
        <taxon>Streptophyta</taxon>
        <taxon>Embryophyta</taxon>
        <taxon>Tracheophyta</taxon>
        <taxon>Spermatophyta</taxon>
        <taxon>Magnoliopsida</taxon>
        <taxon>eudicotyledons</taxon>
        <taxon>Gunneridae</taxon>
        <taxon>Pentapetalae</taxon>
        <taxon>Caryophyllales</taxon>
        <taxon>Cactineae</taxon>
        <taxon>Cactaceae</taxon>
        <taxon>Opuntioideae</taxon>
        <taxon>Opuntia</taxon>
    </lineage>
</organism>
<dbReference type="GO" id="GO:0005634">
    <property type="term" value="C:nucleus"/>
    <property type="evidence" value="ECO:0007669"/>
    <property type="project" value="UniProtKB-SubCell"/>
</dbReference>
<comment type="subcellular location">
    <subcellularLocation>
        <location evidence="1">Nucleus</location>
    </subcellularLocation>
</comment>
<protein>
    <recommendedName>
        <fullName evidence="9">AP2/ERF domain-containing protein</fullName>
    </recommendedName>
</protein>
<evidence type="ECO:0000256" key="1">
    <source>
        <dbReference type="ARBA" id="ARBA00004123"/>
    </source>
</evidence>
<dbReference type="PANTHER" id="PTHR31985:SF215">
    <property type="entry name" value="OS02G0781300 PROTEIN"/>
    <property type="match status" value="1"/>
</dbReference>
<keyword evidence="5" id="KW-0804">Transcription</keyword>
<evidence type="ECO:0000256" key="5">
    <source>
        <dbReference type="ARBA" id="ARBA00023163"/>
    </source>
</evidence>
<dbReference type="InterPro" id="IPR016177">
    <property type="entry name" value="DNA-bd_dom_sf"/>
</dbReference>
<reference evidence="10" key="1">
    <citation type="journal article" date="2013" name="J. Plant Res.">
        <title>Effect of fungi and light on seed germination of three Opuntia species from semiarid lands of central Mexico.</title>
        <authorList>
            <person name="Delgado-Sanchez P."/>
            <person name="Jimenez-Bremont J.F."/>
            <person name="Guerrero-Gonzalez Mde L."/>
            <person name="Flores J."/>
        </authorList>
    </citation>
    <scope>NUCLEOTIDE SEQUENCE</scope>
    <source>
        <tissue evidence="10">Cladode</tissue>
    </source>
</reference>
<evidence type="ECO:0000256" key="6">
    <source>
        <dbReference type="ARBA" id="ARBA00023242"/>
    </source>
</evidence>
<dbReference type="SMART" id="SM00380">
    <property type="entry name" value="AP2"/>
    <property type="match status" value="1"/>
</dbReference>